<feature type="region of interest" description="Disordered" evidence="1">
    <location>
        <begin position="79"/>
        <end position="99"/>
    </location>
</feature>
<evidence type="ECO:0000256" key="1">
    <source>
        <dbReference type="SAM" id="MobiDB-lite"/>
    </source>
</evidence>
<dbReference type="AlphaFoldDB" id="A0A0A1W7U5"/>
<dbReference type="eggNOG" id="COG1136">
    <property type="taxonomic scope" value="Bacteria"/>
</dbReference>
<sequence>MVDRVQSRDRAEALLAEAGAGGLRTDGQSGQRNTARVVETFTMLADQQGRAIMCFTHDPGIAATSDVEIGVKDGRIMSALTRSPSPAPIRQQGLDHGAE</sequence>
<proteinExistence type="predicted"/>
<evidence type="ECO:0000313" key="3">
    <source>
        <dbReference type="Proteomes" id="UP000032305"/>
    </source>
</evidence>
<comment type="caution">
    <text evidence="2">The sequence shown here is derived from an EMBL/GenBank/DDBJ whole genome shotgun (WGS) entry which is preliminary data.</text>
</comment>
<dbReference type="Proteomes" id="UP000032305">
    <property type="component" value="Unassembled WGS sequence"/>
</dbReference>
<gene>
    <name evidence="2" type="ORF">SP5_060_00740</name>
</gene>
<name>A0A0A1W7U5_9SPHN</name>
<reference evidence="2 3" key="1">
    <citation type="submission" date="2014-11" db="EMBL/GenBank/DDBJ databases">
        <title>Whole genome shotgun sequence of Sphingomonas parapaucimobilis NBRC 15100.</title>
        <authorList>
            <person name="Katano-Makiyama Y."/>
            <person name="Hosoyama A."/>
            <person name="Hashimoto M."/>
            <person name="Hosoyama Y."/>
            <person name="Noguchi M."/>
            <person name="Numata M."/>
            <person name="Tsuchikane K."/>
            <person name="Hirakata S."/>
            <person name="Uohara A."/>
            <person name="Shimodaira J."/>
            <person name="Ohji S."/>
            <person name="Ichikawa N."/>
            <person name="Kimura A."/>
            <person name="Yamazoe A."/>
            <person name="Fujita N."/>
        </authorList>
    </citation>
    <scope>NUCLEOTIDE SEQUENCE [LARGE SCALE GENOMIC DNA]</scope>
    <source>
        <strain evidence="2 3">NBRC 15100</strain>
    </source>
</reference>
<keyword evidence="3" id="KW-1185">Reference proteome</keyword>
<dbReference type="EMBL" id="BBPI01000060">
    <property type="protein sequence ID" value="GAM01368.1"/>
    <property type="molecule type" value="Genomic_DNA"/>
</dbReference>
<organism evidence="2 3">
    <name type="scientific">Sphingomonas parapaucimobilis NBRC 15100</name>
    <dbReference type="NCBI Taxonomy" id="1219049"/>
    <lineage>
        <taxon>Bacteria</taxon>
        <taxon>Pseudomonadati</taxon>
        <taxon>Pseudomonadota</taxon>
        <taxon>Alphaproteobacteria</taxon>
        <taxon>Sphingomonadales</taxon>
        <taxon>Sphingomonadaceae</taxon>
        <taxon>Sphingomonas</taxon>
    </lineage>
</organism>
<dbReference type="RefSeq" id="WP_157013663.1">
    <property type="nucleotide sequence ID" value="NZ_BBPI01000060.1"/>
</dbReference>
<accession>A0A0A1W7U5</accession>
<protein>
    <submittedName>
        <fullName evidence="2">Uncharacterized protein</fullName>
    </submittedName>
</protein>
<evidence type="ECO:0000313" key="2">
    <source>
        <dbReference type="EMBL" id="GAM01368.1"/>
    </source>
</evidence>